<organism evidence="1">
    <name type="scientific">Spironucleus salmonicida</name>
    <dbReference type="NCBI Taxonomy" id="348837"/>
    <lineage>
        <taxon>Eukaryota</taxon>
        <taxon>Metamonada</taxon>
        <taxon>Diplomonadida</taxon>
        <taxon>Hexamitidae</taxon>
        <taxon>Hexamitinae</taxon>
        <taxon>Spironucleus</taxon>
    </lineage>
</organism>
<gene>
    <name evidence="1" type="ORF">SS50377_18689</name>
    <name evidence="2" type="ORF">SS50377_25264</name>
</gene>
<evidence type="ECO:0000313" key="1">
    <source>
        <dbReference type="EMBL" id="EST41855.1"/>
    </source>
</evidence>
<keyword evidence="3" id="KW-1185">Reference proteome</keyword>
<name>V6LBL3_9EUKA</name>
<dbReference type="VEuPathDB" id="GiardiaDB:SS50377_25264"/>
<evidence type="ECO:0000313" key="2">
    <source>
        <dbReference type="EMBL" id="KAH0573145.1"/>
    </source>
</evidence>
<reference evidence="2" key="2">
    <citation type="submission" date="2020-12" db="EMBL/GenBank/DDBJ databases">
        <title>New Spironucleus salmonicida genome in near-complete chromosomes.</title>
        <authorList>
            <person name="Xu F."/>
            <person name="Kurt Z."/>
            <person name="Jimenez-Gonzalez A."/>
            <person name="Astvaldsson A."/>
            <person name="Andersson J.O."/>
            <person name="Svard S.G."/>
        </authorList>
    </citation>
    <scope>NUCLEOTIDE SEQUENCE</scope>
    <source>
        <strain evidence="2">ATCC 50377</strain>
    </source>
</reference>
<proteinExistence type="predicted"/>
<protein>
    <submittedName>
        <fullName evidence="1">STAS domain-containing protein</fullName>
    </submittedName>
</protein>
<dbReference type="EMBL" id="KI546167">
    <property type="protein sequence ID" value="EST41855.1"/>
    <property type="molecule type" value="Genomic_DNA"/>
</dbReference>
<dbReference type="EMBL" id="AUWU02000005">
    <property type="protein sequence ID" value="KAH0573145.1"/>
    <property type="molecule type" value="Genomic_DNA"/>
</dbReference>
<dbReference type="Proteomes" id="UP000018208">
    <property type="component" value="Unassembled WGS sequence"/>
</dbReference>
<reference evidence="1 2" key="1">
    <citation type="journal article" date="2014" name="PLoS Genet.">
        <title>The Genome of Spironucleus salmonicida Highlights a Fish Pathogen Adapted to Fluctuating Environments.</title>
        <authorList>
            <person name="Xu F."/>
            <person name="Jerlstrom-Hultqvist J."/>
            <person name="Einarsson E."/>
            <person name="Astvaldsson A."/>
            <person name="Svard S.G."/>
            <person name="Andersson J.O."/>
        </authorList>
    </citation>
    <scope>NUCLEOTIDE SEQUENCE</scope>
    <source>
        <strain evidence="2">ATCC 50377</strain>
    </source>
</reference>
<evidence type="ECO:0000313" key="3">
    <source>
        <dbReference type="Proteomes" id="UP000018208"/>
    </source>
</evidence>
<dbReference type="AlphaFoldDB" id="V6LBL3"/>
<sequence>MDLGLYPPFYQLQPQVLDRQLQFWVQRIQSHLVDTGTHFLSLKEFRPPLFHFQPEFDLVNRILCIFSDAGQLEKVDTTLFRVFVESPVVVIRRNLEVGLISSVDEIKEKLQQTQLREFVNENRFYELLEQGEAQKQWKCSRDKLGRVDGVKLG</sequence>
<accession>V6LBL3</accession>